<dbReference type="SUPFAM" id="SSF54654">
    <property type="entry name" value="CI-2 family of serine protease inhibitors"/>
    <property type="match status" value="1"/>
</dbReference>
<organism evidence="5 6">
    <name type="scientific">Nyssa sinensis</name>
    <dbReference type="NCBI Taxonomy" id="561372"/>
    <lineage>
        <taxon>Eukaryota</taxon>
        <taxon>Viridiplantae</taxon>
        <taxon>Streptophyta</taxon>
        <taxon>Embryophyta</taxon>
        <taxon>Tracheophyta</taxon>
        <taxon>Spermatophyta</taxon>
        <taxon>Magnoliopsida</taxon>
        <taxon>eudicotyledons</taxon>
        <taxon>Gunneridae</taxon>
        <taxon>Pentapetalae</taxon>
        <taxon>asterids</taxon>
        <taxon>Cornales</taxon>
        <taxon>Nyssaceae</taxon>
        <taxon>Nyssa</taxon>
    </lineage>
</organism>
<keyword evidence="3" id="KW-0722">Serine protease inhibitor</keyword>
<dbReference type="InterPro" id="IPR036354">
    <property type="entry name" value="Prot_inh_pot1_sf"/>
</dbReference>
<dbReference type="PROSITE" id="PS00285">
    <property type="entry name" value="POTATO_INHIBITOR"/>
    <property type="match status" value="1"/>
</dbReference>
<dbReference type="PRINTS" id="PR00292">
    <property type="entry name" value="POTATOINHBTR"/>
</dbReference>
<evidence type="ECO:0008006" key="7">
    <source>
        <dbReference type="Google" id="ProtNLM"/>
    </source>
</evidence>
<dbReference type="Gene3D" id="3.30.10.10">
    <property type="entry name" value="Trypsin Inhibitor V, subunit A"/>
    <property type="match status" value="1"/>
</dbReference>
<evidence type="ECO:0000256" key="4">
    <source>
        <dbReference type="SAM" id="MobiDB-lite"/>
    </source>
</evidence>
<keyword evidence="2" id="KW-0646">Protease inhibitor</keyword>
<dbReference type="GO" id="GO:0009611">
    <property type="term" value="P:response to wounding"/>
    <property type="evidence" value="ECO:0007669"/>
    <property type="project" value="InterPro"/>
</dbReference>
<gene>
    <name evidence="5" type="ORF">F0562_016687</name>
</gene>
<proteinExistence type="inferred from homology"/>
<name>A0A5J4ZF02_9ASTE</name>
<keyword evidence="6" id="KW-1185">Reference proteome</keyword>
<feature type="region of interest" description="Disordered" evidence="4">
    <location>
        <begin position="1"/>
        <end position="43"/>
    </location>
</feature>
<evidence type="ECO:0000256" key="3">
    <source>
        <dbReference type="ARBA" id="ARBA00022900"/>
    </source>
</evidence>
<feature type="compositionally biased region" description="Polar residues" evidence="4">
    <location>
        <begin position="7"/>
        <end position="34"/>
    </location>
</feature>
<dbReference type="Proteomes" id="UP000325577">
    <property type="component" value="Linkage Group LG8"/>
</dbReference>
<evidence type="ECO:0000256" key="1">
    <source>
        <dbReference type="ARBA" id="ARBA00008210"/>
    </source>
</evidence>
<dbReference type="EMBL" id="CM018051">
    <property type="protein sequence ID" value="KAA8516394.1"/>
    <property type="molecule type" value="Genomic_DNA"/>
</dbReference>
<accession>A0A5J4ZF02</accession>
<dbReference type="GO" id="GO:0004867">
    <property type="term" value="F:serine-type endopeptidase inhibitor activity"/>
    <property type="evidence" value="ECO:0007669"/>
    <property type="project" value="UniProtKB-KW"/>
</dbReference>
<evidence type="ECO:0000313" key="5">
    <source>
        <dbReference type="EMBL" id="KAA8516394.1"/>
    </source>
</evidence>
<dbReference type="PANTHER" id="PTHR33091:SF29">
    <property type="entry name" value="SUBTILISIN INHIBITOR 1"/>
    <property type="match status" value="1"/>
</dbReference>
<sequence>MAEENQKTNLPEDQQSGDSTTIPQSGEESGSQEQLRGPKTTWPEVVGLTVEEAERKIKEDMPRAQFQVVPPNHFVTMDYRTERVRLFIDSSGNVSHPPRIG</sequence>
<dbReference type="AlphaFoldDB" id="A0A5J4ZF02"/>
<protein>
    <recommendedName>
        <fullName evidence="7">Subtilisin inhibitor domain-containing protein</fullName>
    </recommendedName>
</protein>
<dbReference type="PANTHER" id="PTHR33091">
    <property type="entry name" value="PROTEIN, PUTATIVE, EXPRESSED-RELATED"/>
    <property type="match status" value="1"/>
</dbReference>
<dbReference type="Pfam" id="PF00280">
    <property type="entry name" value="potato_inhibit"/>
    <property type="match status" value="1"/>
</dbReference>
<reference evidence="5 6" key="1">
    <citation type="submission" date="2019-09" db="EMBL/GenBank/DDBJ databases">
        <title>A chromosome-level genome assembly of the Chinese tupelo Nyssa sinensis.</title>
        <authorList>
            <person name="Yang X."/>
            <person name="Kang M."/>
            <person name="Yang Y."/>
            <person name="Xiong H."/>
            <person name="Wang M."/>
            <person name="Zhang Z."/>
            <person name="Wang Z."/>
            <person name="Wu H."/>
            <person name="Ma T."/>
            <person name="Liu J."/>
            <person name="Xi Z."/>
        </authorList>
    </citation>
    <scope>NUCLEOTIDE SEQUENCE [LARGE SCALE GENOMIC DNA]</scope>
    <source>
        <strain evidence="5">J267</strain>
        <tissue evidence="5">Leaf</tissue>
    </source>
</reference>
<dbReference type="InterPro" id="IPR000864">
    <property type="entry name" value="Prot_inh_pot1"/>
</dbReference>
<dbReference type="OrthoDB" id="10013825at2759"/>
<evidence type="ECO:0000256" key="2">
    <source>
        <dbReference type="ARBA" id="ARBA00022690"/>
    </source>
</evidence>
<comment type="similarity">
    <text evidence="1">Belongs to the protease inhibitor I13 (potato type I serine protease inhibitor) family.</text>
</comment>
<evidence type="ECO:0000313" key="6">
    <source>
        <dbReference type="Proteomes" id="UP000325577"/>
    </source>
</evidence>